<dbReference type="AlphaFoldDB" id="A0A835KUE0"/>
<organism evidence="2 3">
    <name type="scientific">Digitaria exilis</name>
    <dbReference type="NCBI Taxonomy" id="1010633"/>
    <lineage>
        <taxon>Eukaryota</taxon>
        <taxon>Viridiplantae</taxon>
        <taxon>Streptophyta</taxon>
        <taxon>Embryophyta</taxon>
        <taxon>Tracheophyta</taxon>
        <taxon>Spermatophyta</taxon>
        <taxon>Magnoliopsida</taxon>
        <taxon>Liliopsida</taxon>
        <taxon>Poales</taxon>
        <taxon>Poaceae</taxon>
        <taxon>PACMAD clade</taxon>
        <taxon>Panicoideae</taxon>
        <taxon>Panicodae</taxon>
        <taxon>Paniceae</taxon>
        <taxon>Anthephorinae</taxon>
        <taxon>Digitaria</taxon>
    </lineage>
</organism>
<name>A0A835KUE0_9POAL</name>
<evidence type="ECO:0000313" key="3">
    <source>
        <dbReference type="Proteomes" id="UP000636709"/>
    </source>
</evidence>
<evidence type="ECO:0000256" key="1">
    <source>
        <dbReference type="SAM" id="MobiDB-lite"/>
    </source>
</evidence>
<reference evidence="2" key="1">
    <citation type="submission" date="2020-07" db="EMBL/GenBank/DDBJ databases">
        <title>Genome sequence and genetic diversity analysis of an under-domesticated orphan crop, white fonio (Digitaria exilis).</title>
        <authorList>
            <person name="Bennetzen J.L."/>
            <person name="Chen S."/>
            <person name="Ma X."/>
            <person name="Wang X."/>
            <person name="Yssel A.E.J."/>
            <person name="Chaluvadi S.R."/>
            <person name="Johnson M."/>
            <person name="Gangashetty P."/>
            <person name="Hamidou F."/>
            <person name="Sanogo M.D."/>
            <person name="Zwaenepoel A."/>
            <person name="Wallace J."/>
            <person name="Van De Peer Y."/>
            <person name="Van Deynze A."/>
        </authorList>
    </citation>
    <scope>NUCLEOTIDE SEQUENCE</scope>
    <source>
        <tissue evidence="2">Leaves</tissue>
    </source>
</reference>
<feature type="compositionally biased region" description="Basic and acidic residues" evidence="1">
    <location>
        <begin position="112"/>
        <end position="123"/>
    </location>
</feature>
<accession>A0A835KUE0</accession>
<dbReference type="PANTHER" id="PTHR35279">
    <property type="match status" value="1"/>
</dbReference>
<dbReference type="EMBL" id="JACEFO010000353">
    <property type="protein sequence ID" value="KAF8772894.1"/>
    <property type="molecule type" value="Genomic_DNA"/>
</dbReference>
<dbReference type="Proteomes" id="UP000636709">
    <property type="component" value="Unassembled WGS sequence"/>
</dbReference>
<dbReference type="PANTHER" id="PTHR35279:SF1">
    <property type="entry name" value="ARABINANASE_LEVANSUCRASE_INVERTASE"/>
    <property type="match status" value="1"/>
</dbReference>
<protein>
    <submittedName>
        <fullName evidence="2">Uncharacterized protein</fullName>
    </submittedName>
</protein>
<feature type="region of interest" description="Disordered" evidence="1">
    <location>
        <begin position="98"/>
        <end position="136"/>
    </location>
</feature>
<dbReference type="InterPro" id="IPR023296">
    <property type="entry name" value="Glyco_hydro_beta-prop_sf"/>
</dbReference>
<sequence>MEMVSPMAADFYQGLFTAQQQTDPALVIQFVPEKVTASMYEVLDAPFTTDEVQRALFMMHPNKSPGPDGFTAAIHVCDLMTPDGRDWDVEALEHNLIPMDAEAKAPTPNRNDATKSKGDEHDAVPSSKHPAQAQQGNPNVLLIRHRHGTPAAMLPAALLPSPAGRLLAPVPLRCHTPTQQSTPAAAARGLLLRGAGFPVVKRAPDGGGGWLLWHQSGARIALATSPDGLRWSAPVSPDPLLPSEDWWAFDTAAVSPSDVLLISAPAASSRRFPSSAVYWLYYTGSTDERFRSAFPDADVPALPGLAISQDGSNWARIEGGHHTGALLGFGEEGEEPRGWEARCIAAPKVVMHADGDLRMYYHSFDEMSQRHAIGLARSRDGIRWTKLGKMLDGGRAGSFDECGVRCGHVVRDRAAGRCVMVYEGVCADGKVSIGMAVSEDGIKGWRRSSEMPVLSASEEDEGWDGAGVSSPYLVQMDGAYDWRLYYMGVGKDGEASVGMAYSEGQALQKFEKCDAVVM</sequence>
<comment type="caution">
    <text evidence="2">The sequence shown here is derived from an EMBL/GenBank/DDBJ whole genome shotgun (WGS) entry which is preliminary data.</text>
</comment>
<evidence type="ECO:0000313" key="2">
    <source>
        <dbReference type="EMBL" id="KAF8772894.1"/>
    </source>
</evidence>
<keyword evidence="3" id="KW-1185">Reference proteome</keyword>
<dbReference type="Gene3D" id="2.115.10.20">
    <property type="entry name" value="Glycosyl hydrolase domain, family 43"/>
    <property type="match status" value="2"/>
</dbReference>
<proteinExistence type="predicted"/>
<dbReference type="SUPFAM" id="SSF75005">
    <property type="entry name" value="Arabinanase/levansucrase/invertase"/>
    <property type="match status" value="1"/>
</dbReference>
<dbReference type="OrthoDB" id="3510at2759"/>
<gene>
    <name evidence="2" type="ORF">HU200_005289</name>
</gene>